<accession>A0A7M3MAG5</accession>
<dbReference type="Proteomes" id="UP000448292">
    <property type="component" value="Unassembled WGS sequence"/>
</dbReference>
<evidence type="ECO:0000313" key="8">
    <source>
        <dbReference type="EMBL" id="TVM13876.1"/>
    </source>
</evidence>
<gene>
    <name evidence="8" type="ORF">DPQ33_18040</name>
</gene>
<keyword evidence="2" id="KW-0805">Transcription regulation</keyword>
<evidence type="ECO:0000256" key="1">
    <source>
        <dbReference type="ARBA" id="ARBA00010641"/>
    </source>
</evidence>
<feature type="domain" description="RNA polymerase sigma factor 70 region 4 type 2" evidence="7">
    <location>
        <begin position="110"/>
        <end position="161"/>
    </location>
</feature>
<dbReference type="EMBL" id="QMIE01000031">
    <property type="protein sequence ID" value="TVM13876.1"/>
    <property type="molecule type" value="Genomic_DNA"/>
</dbReference>
<evidence type="ECO:0000259" key="7">
    <source>
        <dbReference type="Pfam" id="PF08281"/>
    </source>
</evidence>
<dbReference type="GO" id="GO:0016987">
    <property type="term" value="F:sigma factor activity"/>
    <property type="evidence" value="ECO:0007669"/>
    <property type="project" value="UniProtKB-KW"/>
</dbReference>
<dbReference type="InterPro" id="IPR013249">
    <property type="entry name" value="RNA_pol_sigma70_r4_t2"/>
</dbReference>
<dbReference type="InterPro" id="IPR013325">
    <property type="entry name" value="RNA_pol_sigma_r2"/>
</dbReference>
<dbReference type="InterPro" id="IPR039425">
    <property type="entry name" value="RNA_pol_sigma-70-like"/>
</dbReference>
<dbReference type="Pfam" id="PF08281">
    <property type="entry name" value="Sigma70_r4_2"/>
    <property type="match status" value="1"/>
</dbReference>
<comment type="caution">
    <text evidence="8">The sequence shown here is derived from an EMBL/GenBank/DDBJ whole genome shotgun (WGS) entry which is preliminary data.</text>
</comment>
<comment type="similarity">
    <text evidence="1">Belongs to the sigma-70 factor family. ECF subfamily.</text>
</comment>
<dbReference type="GO" id="GO:0003677">
    <property type="term" value="F:DNA binding"/>
    <property type="evidence" value="ECO:0007669"/>
    <property type="project" value="UniProtKB-KW"/>
</dbReference>
<evidence type="ECO:0000256" key="2">
    <source>
        <dbReference type="ARBA" id="ARBA00023015"/>
    </source>
</evidence>
<dbReference type="PANTHER" id="PTHR43133">
    <property type="entry name" value="RNA POLYMERASE ECF-TYPE SIGMA FACTO"/>
    <property type="match status" value="1"/>
</dbReference>
<dbReference type="CDD" id="cd06171">
    <property type="entry name" value="Sigma70_r4"/>
    <property type="match status" value="1"/>
</dbReference>
<dbReference type="NCBIfam" id="TIGR02937">
    <property type="entry name" value="sigma70-ECF"/>
    <property type="match status" value="1"/>
</dbReference>
<dbReference type="SUPFAM" id="SSF88659">
    <property type="entry name" value="Sigma3 and sigma4 domains of RNA polymerase sigma factors"/>
    <property type="match status" value="1"/>
</dbReference>
<dbReference type="InterPro" id="IPR036388">
    <property type="entry name" value="WH-like_DNA-bd_sf"/>
</dbReference>
<dbReference type="Gene3D" id="1.10.10.10">
    <property type="entry name" value="Winged helix-like DNA-binding domain superfamily/Winged helix DNA-binding domain"/>
    <property type="match status" value="1"/>
</dbReference>
<dbReference type="InterPro" id="IPR007627">
    <property type="entry name" value="RNA_pol_sigma70_r2"/>
</dbReference>
<evidence type="ECO:0000313" key="9">
    <source>
        <dbReference type="Proteomes" id="UP000448292"/>
    </source>
</evidence>
<organism evidence="8 9">
    <name type="scientific">Oceanidesulfovibrio indonesiensis</name>
    <dbReference type="NCBI Taxonomy" id="54767"/>
    <lineage>
        <taxon>Bacteria</taxon>
        <taxon>Pseudomonadati</taxon>
        <taxon>Thermodesulfobacteriota</taxon>
        <taxon>Desulfovibrionia</taxon>
        <taxon>Desulfovibrionales</taxon>
        <taxon>Desulfovibrionaceae</taxon>
        <taxon>Oceanidesulfovibrio</taxon>
    </lineage>
</organism>
<evidence type="ECO:0000259" key="6">
    <source>
        <dbReference type="Pfam" id="PF04542"/>
    </source>
</evidence>
<dbReference type="InterPro" id="IPR013324">
    <property type="entry name" value="RNA_pol_sigma_r3/r4-like"/>
</dbReference>
<dbReference type="Gene3D" id="1.10.1740.10">
    <property type="match status" value="1"/>
</dbReference>
<protein>
    <submittedName>
        <fullName evidence="8">RNA polymerase subunit sigma-70</fullName>
    </submittedName>
</protein>
<keyword evidence="5" id="KW-0804">Transcription</keyword>
<evidence type="ECO:0000256" key="3">
    <source>
        <dbReference type="ARBA" id="ARBA00023082"/>
    </source>
</evidence>
<dbReference type="AlphaFoldDB" id="A0A7M3MAG5"/>
<dbReference type="SUPFAM" id="SSF88946">
    <property type="entry name" value="Sigma2 domain of RNA polymerase sigma factors"/>
    <property type="match status" value="1"/>
</dbReference>
<proteinExistence type="inferred from homology"/>
<reference evidence="8 9" key="1">
    <citation type="submission" date="2018-06" db="EMBL/GenBank/DDBJ databases">
        <title>Complete genome of Desulfovibrio indonesiensis P37SLT.</title>
        <authorList>
            <person name="Crispim J.S."/>
            <person name="Vidigal P.M.P."/>
            <person name="Silva L.C.F."/>
            <person name="Laguardia C.N."/>
            <person name="Araujo L.C."/>
            <person name="Dias R.S."/>
            <person name="Sousa M.P."/>
            <person name="Paula S.O."/>
            <person name="Silva C."/>
        </authorList>
    </citation>
    <scope>NUCLEOTIDE SEQUENCE [LARGE SCALE GENOMIC DNA]</scope>
    <source>
        <strain evidence="8 9">P37SLT</strain>
    </source>
</reference>
<keyword evidence="3" id="KW-0731">Sigma factor</keyword>
<dbReference type="PANTHER" id="PTHR43133:SF8">
    <property type="entry name" value="RNA POLYMERASE SIGMA FACTOR HI_1459-RELATED"/>
    <property type="match status" value="1"/>
</dbReference>
<evidence type="ECO:0000256" key="4">
    <source>
        <dbReference type="ARBA" id="ARBA00023125"/>
    </source>
</evidence>
<dbReference type="InterPro" id="IPR014284">
    <property type="entry name" value="RNA_pol_sigma-70_dom"/>
</dbReference>
<keyword evidence="9" id="KW-1185">Reference proteome</keyword>
<dbReference type="OrthoDB" id="9780326at2"/>
<name>A0A7M3MAG5_9BACT</name>
<dbReference type="GO" id="GO:0006352">
    <property type="term" value="P:DNA-templated transcription initiation"/>
    <property type="evidence" value="ECO:0007669"/>
    <property type="project" value="InterPro"/>
</dbReference>
<keyword evidence="4" id="KW-0238">DNA-binding</keyword>
<dbReference type="RefSeq" id="WP_144304612.1">
    <property type="nucleotide sequence ID" value="NZ_QMIE01000031.1"/>
</dbReference>
<evidence type="ECO:0000256" key="5">
    <source>
        <dbReference type="ARBA" id="ARBA00023163"/>
    </source>
</evidence>
<dbReference type="Pfam" id="PF04542">
    <property type="entry name" value="Sigma70_r2"/>
    <property type="match status" value="1"/>
</dbReference>
<sequence length="172" mass="19888">MEATGKGDLKAFEEIVRRYQHWAWGIAIRFLGDECEAADIVQEGFIRLLRSSRHYKRTATLKTYFHTIITRLCLDRAKKKHPIYTENLPDVPDSRPGSPESLMHLEEAAQVRRALDSLPPNQRMAIVLRYYEELSYEEIASALGTTRKAVERLLARGRARLRSDLGDRDDFL</sequence>
<feature type="domain" description="RNA polymerase sigma-70 region 2" evidence="6">
    <location>
        <begin position="15"/>
        <end position="80"/>
    </location>
</feature>